<evidence type="ECO:0000256" key="1">
    <source>
        <dbReference type="ARBA" id="ARBA00004613"/>
    </source>
</evidence>
<evidence type="ECO:0000256" key="4">
    <source>
        <dbReference type="ARBA" id="ARBA00022525"/>
    </source>
</evidence>
<dbReference type="Pfam" id="PF05938">
    <property type="entry name" value="Self-incomp_S1"/>
    <property type="match status" value="1"/>
</dbReference>
<keyword evidence="7" id="KW-1185">Reference proteome</keyword>
<evidence type="ECO:0000256" key="6">
    <source>
        <dbReference type="RuleBase" id="RU367044"/>
    </source>
</evidence>
<keyword evidence="3 6" id="KW-0713">Self-incompatibility</keyword>
<gene>
    <name evidence="8" type="primary">LOC104703796</name>
</gene>
<dbReference type="Proteomes" id="UP000694864">
    <property type="component" value="Chromosome 7"/>
</dbReference>
<dbReference type="RefSeq" id="XP_010418171.1">
    <property type="nucleotide sequence ID" value="XM_010419869.1"/>
</dbReference>
<keyword evidence="5 6" id="KW-0732">Signal</keyword>
<reference evidence="7" key="1">
    <citation type="journal article" date="2014" name="Nat. Commun.">
        <title>The emerging biofuel crop Camelina sativa retains a highly undifferentiated hexaploid genome structure.</title>
        <authorList>
            <person name="Kagale S."/>
            <person name="Koh C."/>
            <person name="Nixon J."/>
            <person name="Bollina V."/>
            <person name="Clarke W.E."/>
            <person name="Tuteja R."/>
            <person name="Spillane C."/>
            <person name="Robinson S.J."/>
            <person name="Links M.G."/>
            <person name="Clarke C."/>
            <person name="Higgins E.E."/>
            <person name="Huebert T."/>
            <person name="Sharpe A.G."/>
            <person name="Parkin I.A."/>
        </authorList>
    </citation>
    <scope>NUCLEOTIDE SEQUENCE [LARGE SCALE GENOMIC DNA]</scope>
    <source>
        <strain evidence="7">cv. DH55</strain>
    </source>
</reference>
<evidence type="ECO:0000256" key="2">
    <source>
        <dbReference type="ARBA" id="ARBA00005581"/>
    </source>
</evidence>
<comment type="similarity">
    <text evidence="2 6">Belongs to the plant self-incompatibility (S1) protein family.</text>
</comment>
<dbReference type="InterPro" id="IPR010264">
    <property type="entry name" value="Self-incomp_S1"/>
</dbReference>
<accession>A0ABM0SYZ6</accession>
<dbReference type="GeneID" id="104703796"/>
<proteinExistence type="inferred from homology"/>
<sequence length="148" mass="17412">MEKVLICFIFLFFISIQKTNSLLIFRNFNIEISNHLANNNKLMVNCRSGTDKSTKVTFLPSNTEWIIKFKVFPRTLIWRNLWKGPNYEQHATFNAFIGKESFIHNICGGRKPNVCFWQAQKDGIYVRNNAAGTFKFMYKWDTKDLTNI</sequence>
<dbReference type="PANTHER" id="PTHR31232">
    <property type="match status" value="1"/>
</dbReference>
<reference evidence="8" key="2">
    <citation type="submission" date="2025-08" db="UniProtKB">
        <authorList>
            <consortium name="RefSeq"/>
        </authorList>
    </citation>
    <scope>IDENTIFICATION</scope>
    <source>
        <tissue evidence="8">Leaf</tissue>
    </source>
</reference>
<evidence type="ECO:0000313" key="7">
    <source>
        <dbReference type="Proteomes" id="UP000694864"/>
    </source>
</evidence>
<dbReference type="PANTHER" id="PTHR31232:SF68">
    <property type="entry name" value="S-PROTEIN HOMOLOG"/>
    <property type="match status" value="1"/>
</dbReference>
<evidence type="ECO:0000313" key="8">
    <source>
        <dbReference type="RefSeq" id="XP_010418171.1"/>
    </source>
</evidence>
<feature type="chain" id="PRO_5044951514" description="S-protein homolog" evidence="6">
    <location>
        <begin position="22"/>
        <end position="148"/>
    </location>
</feature>
<comment type="subcellular location">
    <subcellularLocation>
        <location evidence="1 6">Secreted</location>
    </subcellularLocation>
</comment>
<evidence type="ECO:0000256" key="3">
    <source>
        <dbReference type="ARBA" id="ARBA00022471"/>
    </source>
</evidence>
<organism evidence="7 8">
    <name type="scientific">Camelina sativa</name>
    <name type="common">False flax</name>
    <name type="synonym">Myagrum sativum</name>
    <dbReference type="NCBI Taxonomy" id="90675"/>
    <lineage>
        <taxon>Eukaryota</taxon>
        <taxon>Viridiplantae</taxon>
        <taxon>Streptophyta</taxon>
        <taxon>Embryophyta</taxon>
        <taxon>Tracheophyta</taxon>
        <taxon>Spermatophyta</taxon>
        <taxon>Magnoliopsida</taxon>
        <taxon>eudicotyledons</taxon>
        <taxon>Gunneridae</taxon>
        <taxon>Pentapetalae</taxon>
        <taxon>rosids</taxon>
        <taxon>malvids</taxon>
        <taxon>Brassicales</taxon>
        <taxon>Brassicaceae</taxon>
        <taxon>Camelineae</taxon>
        <taxon>Camelina</taxon>
    </lineage>
</organism>
<name>A0ABM0SYZ6_CAMSA</name>
<keyword evidence="4 6" id="KW-0964">Secreted</keyword>
<feature type="signal peptide" evidence="6">
    <location>
        <begin position="1"/>
        <end position="21"/>
    </location>
</feature>
<evidence type="ECO:0000256" key="5">
    <source>
        <dbReference type="ARBA" id="ARBA00022729"/>
    </source>
</evidence>
<protein>
    <recommendedName>
        <fullName evidence="6">S-protein homolog</fullName>
    </recommendedName>
</protein>